<accession>A7NF41</accession>
<dbReference type="EMBL" id="CP000804">
    <property type="protein sequence ID" value="ABU58764.1"/>
    <property type="molecule type" value="Genomic_DNA"/>
</dbReference>
<dbReference type="KEGG" id="rca:Rcas_2693"/>
<keyword evidence="1 4" id="KW-0808">Transferase</keyword>
<dbReference type="HOGENOM" id="CLU_031620_0_0_0"/>
<evidence type="ECO:0000259" key="2">
    <source>
        <dbReference type="Pfam" id="PF00534"/>
    </source>
</evidence>
<evidence type="ECO:0000256" key="1">
    <source>
        <dbReference type="ARBA" id="ARBA00022679"/>
    </source>
</evidence>
<evidence type="ECO:0000259" key="3">
    <source>
        <dbReference type="Pfam" id="PF13579"/>
    </source>
</evidence>
<dbReference type="GO" id="GO:0016757">
    <property type="term" value="F:glycosyltransferase activity"/>
    <property type="evidence" value="ECO:0007669"/>
    <property type="project" value="InterPro"/>
</dbReference>
<dbReference type="SUPFAM" id="SSF53756">
    <property type="entry name" value="UDP-Glycosyltransferase/glycogen phosphorylase"/>
    <property type="match status" value="1"/>
</dbReference>
<keyword evidence="5" id="KW-1185">Reference proteome</keyword>
<dbReference type="CDD" id="cd03801">
    <property type="entry name" value="GT4_PimA-like"/>
    <property type="match status" value="1"/>
</dbReference>
<dbReference type="eggNOG" id="COG0438">
    <property type="taxonomic scope" value="Bacteria"/>
</dbReference>
<feature type="domain" description="Glycosyl transferase family 1" evidence="2">
    <location>
        <begin position="305"/>
        <end position="398"/>
    </location>
</feature>
<dbReference type="CAZy" id="GT4">
    <property type="family name" value="Glycosyltransferase Family 4"/>
</dbReference>
<sequence>MTARQQPRCAGGAVSRLSFNSAMSDIMTIVVPWFGPDTAGGAETQARQLAAAIHALGAPVEVWTTDGRDSFSPPAPYYRTGPDVVDSVPVQRFPLTPPRPAPCDPYIPAAVQRARLPADWIDFPDHERRLLASLLSSDALLDAIAAERDRRRFIFIPYPFPTTFWGTLLAGERGYLLPCLHDEPYARYSTYRWMFRHTRRVLANSPAERMLALRLYDLPPDRVVMAGEGIDLTPRGDGAAFRKKYGLHGPVLRYAGRRDVSKNFPMLLMYLREYWARRKTPLTLVLTGRDPVDIPPPLRAIVLDLGDVSVQERHDAYAAADVFIQPSTYESFSIVLMESWLQGAPALVNARCDVTREAVEASGGGLSFDGFAEFAAALDLLLENRALRRALGARGRAWVLENCRWEDVARRTVAAVMEDGT</sequence>
<dbReference type="Pfam" id="PF13579">
    <property type="entry name" value="Glyco_trans_4_4"/>
    <property type="match status" value="1"/>
</dbReference>
<dbReference type="PANTHER" id="PTHR46401">
    <property type="entry name" value="GLYCOSYLTRANSFERASE WBBK-RELATED"/>
    <property type="match status" value="1"/>
</dbReference>
<dbReference type="Pfam" id="PF00534">
    <property type="entry name" value="Glycos_transf_1"/>
    <property type="match status" value="1"/>
</dbReference>
<dbReference type="PANTHER" id="PTHR46401:SF2">
    <property type="entry name" value="GLYCOSYLTRANSFERASE WBBK-RELATED"/>
    <property type="match status" value="1"/>
</dbReference>
<dbReference type="InterPro" id="IPR028098">
    <property type="entry name" value="Glyco_trans_4-like_N"/>
</dbReference>
<dbReference type="InterPro" id="IPR001296">
    <property type="entry name" value="Glyco_trans_1"/>
</dbReference>
<evidence type="ECO:0000313" key="5">
    <source>
        <dbReference type="Proteomes" id="UP000000263"/>
    </source>
</evidence>
<dbReference type="Gene3D" id="3.40.50.2000">
    <property type="entry name" value="Glycogen Phosphorylase B"/>
    <property type="match status" value="2"/>
</dbReference>
<feature type="domain" description="Glycosyltransferase subfamily 4-like N-terminal" evidence="3">
    <location>
        <begin position="40"/>
        <end position="225"/>
    </location>
</feature>
<gene>
    <name evidence="4" type="ordered locus">Rcas_2693</name>
</gene>
<dbReference type="GO" id="GO:0009103">
    <property type="term" value="P:lipopolysaccharide biosynthetic process"/>
    <property type="evidence" value="ECO:0007669"/>
    <property type="project" value="TreeGrafter"/>
</dbReference>
<name>A7NF41_ROSCS</name>
<dbReference type="STRING" id="383372.Rcas_2693"/>
<proteinExistence type="predicted"/>
<reference evidence="4 5" key="1">
    <citation type="submission" date="2007-08" db="EMBL/GenBank/DDBJ databases">
        <title>Complete sequence of Roseiflexus castenholzii DSM 13941.</title>
        <authorList>
            <consortium name="US DOE Joint Genome Institute"/>
            <person name="Copeland A."/>
            <person name="Lucas S."/>
            <person name="Lapidus A."/>
            <person name="Barry K."/>
            <person name="Glavina del Rio T."/>
            <person name="Dalin E."/>
            <person name="Tice H."/>
            <person name="Pitluck S."/>
            <person name="Thompson L.S."/>
            <person name="Brettin T."/>
            <person name="Bruce D."/>
            <person name="Detter J.C."/>
            <person name="Han C."/>
            <person name="Tapia R."/>
            <person name="Schmutz J."/>
            <person name="Larimer F."/>
            <person name="Land M."/>
            <person name="Hauser L."/>
            <person name="Kyrpides N."/>
            <person name="Mikhailova N."/>
            <person name="Bryant D.A."/>
            <person name="Hanada S."/>
            <person name="Tsukatani Y."/>
            <person name="Richardson P."/>
        </authorList>
    </citation>
    <scope>NUCLEOTIDE SEQUENCE [LARGE SCALE GENOMIC DNA]</scope>
    <source>
        <strain evidence="5">DSM 13941 / HLO8</strain>
    </source>
</reference>
<protein>
    <submittedName>
        <fullName evidence="4">Glycosyl transferase group 1</fullName>
    </submittedName>
</protein>
<dbReference type="AlphaFoldDB" id="A7NF41"/>
<dbReference type="Proteomes" id="UP000000263">
    <property type="component" value="Chromosome"/>
</dbReference>
<organism evidence="4 5">
    <name type="scientific">Roseiflexus castenholzii (strain DSM 13941 / HLO8)</name>
    <dbReference type="NCBI Taxonomy" id="383372"/>
    <lineage>
        <taxon>Bacteria</taxon>
        <taxon>Bacillati</taxon>
        <taxon>Chloroflexota</taxon>
        <taxon>Chloroflexia</taxon>
        <taxon>Chloroflexales</taxon>
        <taxon>Roseiflexineae</taxon>
        <taxon>Roseiflexaceae</taxon>
        <taxon>Roseiflexus</taxon>
    </lineage>
</organism>
<evidence type="ECO:0000313" key="4">
    <source>
        <dbReference type="EMBL" id="ABU58764.1"/>
    </source>
</evidence>